<dbReference type="EMBL" id="CP151762">
    <property type="protein sequence ID" value="WZU63000.1"/>
    <property type="molecule type" value="Genomic_DNA"/>
</dbReference>
<dbReference type="AlphaFoldDB" id="A0AAN0NGC8"/>
<keyword evidence="2" id="KW-1185">Reference proteome</keyword>
<evidence type="ECO:0000313" key="2">
    <source>
        <dbReference type="Proteomes" id="UP001451782"/>
    </source>
</evidence>
<accession>A0AAN0NGC8</accession>
<reference evidence="1 2" key="1">
    <citation type="submission" date="2024-04" db="EMBL/GenBank/DDBJ databases">
        <title>Phylogenomic analyses of a clade within the roseobacter group suggest taxonomic reassignments of species of the genera Aestuariivita, Citreicella, Loktanella, Nautella, Pelagibaca, Ruegeria, Thalassobius, Thiobacimonas and Tropicibacter, and the proposal o.</title>
        <authorList>
            <person name="Jeon C.O."/>
        </authorList>
    </citation>
    <scope>NUCLEOTIDE SEQUENCE [LARGE SCALE GENOMIC DNA]</scope>
    <source>
        <strain evidence="1 2">G8-12</strain>
    </source>
</reference>
<dbReference type="InterPro" id="IPR045389">
    <property type="entry name" value="DUF6522"/>
</dbReference>
<evidence type="ECO:0000313" key="1">
    <source>
        <dbReference type="EMBL" id="WZU63000.1"/>
    </source>
</evidence>
<name>A0AAN0NGC8_9RHOB</name>
<gene>
    <name evidence="1" type="ORF">AABB28_14180</name>
</gene>
<sequence>MKVTLSETGATVDAHDLGPLLGLDPAEVPLKMRSGEITSRSEQGVDEDAGRVRLTFWYAGQRVRLVCDLDGVVVKTTRIRSKS</sequence>
<dbReference type="RefSeq" id="WP_342069397.1">
    <property type="nucleotide sequence ID" value="NZ_CP151762.1"/>
</dbReference>
<proteinExistence type="predicted"/>
<dbReference type="Pfam" id="PF20132">
    <property type="entry name" value="DUF6522"/>
    <property type="match status" value="1"/>
</dbReference>
<organism evidence="1 2">
    <name type="scientific">Yoonia algicola</name>
    <dbReference type="NCBI Taxonomy" id="3137368"/>
    <lineage>
        <taxon>Bacteria</taxon>
        <taxon>Pseudomonadati</taxon>
        <taxon>Pseudomonadota</taxon>
        <taxon>Alphaproteobacteria</taxon>
        <taxon>Rhodobacterales</taxon>
        <taxon>Paracoccaceae</taxon>
        <taxon>Yoonia</taxon>
    </lineage>
</organism>
<dbReference type="Proteomes" id="UP001451782">
    <property type="component" value="Chromosome"/>
</dbReference>
<protein>
    <submittedName>
        <fullName evidence="1">DUF6522 family protein</fullName>
    </submittedName>
</protein>
<dbReference type="KEGG" id="yag:AABB28_14180"/>